<evidence type="ECO:0000313" key="8">
    <source>
        <dbReference type="EMBL" id="KAF4463739.1"/>
    </source>
</evidence>
<evidence type="ECO:0000256" key="6">
    <source>
        <dbReference type="SAM" id="Phobius"/>
    </source>
</evidence>
<comment type="caution">
    <text evidence="8">The sequence shown here is derived from an EMBL/GenBank/DDBJ whole genome shotgun (WGS) entry which is preliminary data.</text>
</comment>
<dbReference type="OrthoDB" id="6133115at2759"/>
<dbReference type="FunFam" id="1.20.1250.20:FF:000117">
    <property type="entry name" value="MFS hexose transporter"/>
    <property type="match status" value="1"/>
</dbReference>
<dbReference type="AlphaFoldDB" id="A0A8H4P5X9"/>
<reference evidence="8 9" key="1">
    <citation type="submission" date="2020-01" db="EMBL/GenBank/DDBJ databases">
        <title>Identification and distribution of gene clusters putatively required for synthesis of sphingolipid metabolism inhibitors in phylogenetically diverse species of the filamentous fungus Fusarium.</title>
        <authorList>
            <person name="Kim H.-S."/>
            <person name="Busman M."/>
            <person name="Brown D.W."/>
            <person name="Divon H."/>
            <person name="Uhlig S."/>
            <person name="Proctor R.H."/>
        </authorList>
    </citation>
    <scope>NUCLEOTIDE SEQUENCE [LARGE SCALE GENOMIC DNA]</scope>
    <source>
        <strain evidence="8 9">NRRL 20459</strain>
    </source>
</reference>
<feature type="transmembrane region" description="Helical" evidence="6">
    <location>
        <begin position="147"/>
        <end position="168"/>
    </location>
</feature>
<evidence type="ECO:0000256" key="3">
    <source>
        <dbReference type="ARBA" id="ARBA00022692"/>
    </source>
</evidence>
<dbReference type="PROSITE" id="PS50850">
    <property type="entry name" value="MFS"/>
    <property type="match status" value="1"/>
</dbReference>
<keyword evidence="3 6" id="KW-0812">Transmembrane</keyword>
<dbReference type="PROSITE" id="PS00216">
    <property type="entry name" value="SUGAR_TRANSPORT_1"/>
    <property type="match status" value="1"/>
</dbReference>
<feature type="transmembrane region" description="Helical" evidence="6">
    <location>
        <begin position="117"/>
        <end position="135"/>
    </location>
</feature>
<dbReference type="InterPro" id="IPR020846">
    <property type="entry name" value="MFS_dom"/>
</dbReference>
<dbReference type="Pfam" id="PF00083">
    <property type="entry name" value="Sugar_tr"/>
    <property type="match status" value="1"/>
</dbReference>
<protein>
    <submittedName>
        <fullName evidence="8">General substrate transporter</fullName>
    </submittedName>
</protein>
<dbReference type="InterPro" id="IPR005829">
    <property type="entry name" value="Sugar_transporter_CS"/>
</dbReference>
<name>A0A8H4P5X9_9HYPO</name>
<keyword evidence="5 6" id="KW-0472">Membrane</keyword>
<organism evidence="8 9">
    <name type="scientific">Fusarium albosuccineum</name>
    <dbReference type="NCBI Taxonomy" id="1237068"/>
    <lineage>
        <taxon>Eukaryota</taxon>
        <taxon>Fungi</taxon>
        <taxon>Dikarya</taxon>
        <taxon>Ascomycota</taxon>
        <taxon>Pezizomycotina</taxon>
        <taxon>Sordariomycetes</taxon>
        <taxon>Hypocreomycetidae</taxon>
        <taxon>Hypocreales</taxon>
        <taxon>Nectriaceae</taxon>
        <taxon>Fusarium</taxon>
        <taxon>Fusarium decemcellulare species complex</taxon>
    </lineage>
</organism>
<comment type="subcellular location">
    <subcellularLocation>
        <location evidence="1">Membrane</location>
        <topology evidence="1">Multi-pass membrane protein</topology>
    </subcellularLocation>
</comment>
<feature type="transmembrane region" description="Helical" evidence="6">
    <location>
        <begin position="417"/>
        <end position="445"/>
    </location>
</feature>
<feature type="transmembrane region" description="Helical" evidence="6">
    <location>
        <begin position="357"/>
        <end position="377"/>
    </location>
</feature>
<feature type="transmembrane region" description="Helical" evidence="6">
    <location>
        <begin position="457"/>
        <end position="474"/>
    </location>
</feature>
<dbReference type="GO" id="GO:0005351">
    <property type="term" value="F:carbohydrate:proton symporter activity"/>
    <property type="evidence" value="ECO:0007669"/>
    <property type="project" value="TreeGrafter"/>
</dbReference>
<dbReference type="SUPFAM" id="SSF103473">
    <property type="entry name" value="MFS general substrate transporter"/>
    <property type="match status" value="1"/>
</dbReference>
<feature type="transmembrane region" description="Helical" evidence="6">
    <location>
        <begin position="384"/>
        <end position="405"/>
    </location>
</feature>
<evidence type="ECO:0000313" key="9">
    <source>
        <dbReference type="Proteomes" id="UP000554235"/>
    </source>
</evidence>
<dbReference type="Proteomes" id="UP000554235">
    <property type="component" value="Unassembled WGS sequence"/>
</dbReference>
<feature type="transmembrane region" description="Helical" evidence="6">
    <location>
        <begin position="86"/>
        <end position="105"/>
    </location>
</feature>
<keyword evidence="4 6" id="KW-1133">Transmembrane helix</keyword>
<dbReference type="InterPro" id="IPR050360">
    <property type="entry name" value="MFS_Sugar_Transporters"/>
</dbReference>
<feature type="transmembrane region" description="Helical" evidence="6">
    <location>
        <begin position="45"/>
        <end position="66"/>
    </location>
</feature>
<dbReference type="GO" id="GO:0016020">
    <property type="term" value="C:membrane"/>
    <property type="evidence" value="ECO:0007669"/>
    <property type="project" value="UniProtKB-SubCell"/>
</dbReference>
<dbReference type="InterPro" id="IPR005828">
    <property type="entry name" value="MFS_sugar_transport-like"/>
</dbReference>
<feature type="transmembrane region" description="Helical" evidence="6">
    <location>
        <begin position="177"/>
        <end position="198"/>
    </location>
</feature>
<gene>
    <name evidence="8" type="ORF">FALBO_9454</name>
</gene>
<evidence type="ECO:0000256" key="2">
    <source>
        <dbReference type="ARBA" id="ARBA00010992"/>
    </source>
</evidence>
<proteinExistence type="inferred from homology"/>
<dbReference type="InterPro" id="IPR036259">
    <property type="entry name" value="MFS_trans_sf"/>
</dbReference>
<feature type="domain" description="Major facilitator superfamily (MFS) profile" evidence="7">
    <location>
        <begin position="48"/>
        <end position="509"/>
    </location>
</feature>
<feature type="transmembrane region" description="Helical" evidence="6">
    <location>
        <begin position="318"/>
        <end position="337"/>
    </location>
</feature>
<evidence type="ECO:0000256" key="1">
    <source>
        <dbReference type="ARBA" id="ARBA00004141"/>
    </source>
</evidence>
<keyword evidence="9" id="KW-1185">Reference proteome</keyword>
<evidence type="ECO:0000259" key="7">
    <source>
        <dbReference type="PROSITE" id="PS50850"/>
    </source>
</evidence>
<accession>A0A8H4P5X9</accession>
<evidence type="ECO:0000256" key="4">
    <source>
        <dbReference type="ARBA" id="ARBA00022989"/>
    </source>
</evidence>
<feature type="transmembrane region" description="Helical" evidence="6">
    <location>
        <begin position="486"/>
        <end position="505"/>
    </location>
</feature>
<dbReference type="PANTHER" id="PTHR48022:SF64">
    <property type="entry name" value="MAJOR FACILITATOR SUPERFAMILY (MFS) PROFILE DOMAIN-CONTAINING PROTEIN"/>
    <property type="match status" value="1"/>
</dbReference>
<dbReference type="PANTHER" id="PTHR48022">
    <property type="entry name" value="PLASTIDIC GLUCOSE TRANSPORTER 4"/>
    <property type="match status" value="1"/>
</dbReference>
<dbReference type="EMBL" id="JAADYS010001315">
    <property type="protein sequence ID" value="KAF4463739.1"/>
    <property type="molecule type" value="Genomic_DNA"/>
</dbReference>
<sequence>MAKHEEHRHYTPSDTRVENAEHPKIIDLLPDYGKSWYRVPHLLKLNALLLVPLLTSYVSGFDGSVINGFQSLPHWNEDLDYPSGSALGLISTIQVIGGLAALPFAPMLADRFGRRPAILIGSLFIIAGAVLQGAGHTIGTFLGGRGLVGWGSSFIAVAAAPMIGELAYPSHRPIITAIYNTSWYLGSIVAAWVTYGTFKIPSGWSWRIPCLLQAAPSLVQVAFIYLVPESPRWLVAHDRPEEAQEILCRYHAGSEEPNELVLAEMNEIKIAIQNETLRNTSSYLKTSMSLDLYDRAHQRFAPSSCLLTCPEAGNRHRLFICISIGFIIQWCGNGLVSVYPVQVLKSIGITDPETQNIINGVLQIFNYIVALASAFFVDRFGRRGLFLFSIAGMTLSFIIWTAISARNEQQNFENKGLGIGVITMIFIFFLFYNIAMIPVPMAYLLEVLPYTLRAKGLTIFNVSQFASVVFNGFANPVALKAIGWKYYIVFACLLVVWFFVVFFAYPETRRLSLEEVAVVFDGEDAMREVDAKAVVKKAEEM</sequence>
<evidence type="ECO:0000256" key="5">
    <source>
        <dbReference type="ARBA" id="ARBA00023136"/>
    </source>
</evidence>
<feature type="transmembrane region" description="Helical" evidence="6">
    <location>
        <begin position="204"/>
        <end position="227"/>
    </location>
</feature>
<comment type="similarity">
    <text evidence="2">Belongs to the major facilitator superfamily. Sugar transporter (TC 2.A.1.1) family.</text>
</comment>
<dbReference type="Gene3D" id="1.20.1250.20">
    <property type="entry name" value="MFS general substrate transporter like domains"/>
    <property type="match status" value="1"/>
</dbReference>